<evidence type="ECO:0000256" key="4">
    <source>
        <dbReference type="ARBA" id="ARBA00022825"/>
    </source>
</evidence>
<evidence type="ECO:0000256" key="6">
    <source>
        <dbReference type="RuleBase" id="RU003355"/>
    </source>
</evidence>
<dbReference type="SUPFAM" id="SSF52743">
    <property type="entry name" value="Subtilisin-like"/>
    <property type="match status" value="1"/>
</dbReference>
<dbReference type="InterPro" id="IPR050131">
    <property type="entry name" value="Peptidase_S8_subtilisin-like"/>
</dbReference>
<dbReference type="eggNOG" id="COG1404">
    <property type="taxonomic scope" value="Bacteria"/>
</dbReference>
<dbReference type="PROSITE" id="PS00138">
    <property type="entry name" value="SUBTILASE_SER"/>
    <property type="match status" value="1"/>
</dbReference>
<dbReference type="InterPro" id="IPR036852">
    <property type="entry name" value="Peptidase_S8/S53_dom_sf"/>
</dbReference>
<feature type="active site" description="Charge relay system" evidence="5">
    <location>
        <position position="159"/>
    </location>
</feature>
<dbReference type="PANTHER" id="PTHR43806:SF11">
    <property type="entry name" value="CEREVISIN-RELATED"/>
    <property type="match status" value="1"/>
</dbReference>
<organism evidence="9 10">
    <name type="scientific">Marvinbryantia formatexigens DSM 14469</name>
    <dbReference type="NCBI Taxonomy" id="478749"/>
    <lineage>
        <taxon>Bacteria</taxon>
        <taxon>Bacillati</taxon>
        <taxon>Bacillota</taxon>
        <taxon>Clostridia</taxon>
        <taxon>Lachnospirales</taxon>
        <taxon>Lachnospiraceae</taxon>
        <taxon>Marvinbryantia</taxon>
    </lineage>
</organism>
<dbReference type="AlphaFoldDB" id="C6LIC6"/>
<dbReference type="EMBL" id="ACCL02000017">
    <property type="protein sequence ID" value="EET59622.1"/>
    <property type="molecule type" value="Genomic_DNA"/>
</dbReference>
<dbReference type="Proteomes" id="UP000005561">
    <property type="component" value="Unassembled WGS sequence"/>
</dbReference>
<dbReference type="OrthoDB" id="9762689at2"/>
<dbReference type="InterPro" id="IPR023827">
    <property type="entry name" value="Peptidase_S8_Asp-AS"/>
</dbReference>
<dbReference type="PRINTS" id="PR00723">
    <property type="entry name" value="SUBTILISIN"/>
</dbReference>
<keyword evidence="10" id="KW-1185">Reference proteome</keyword>
<dbReference type="Gene3D" id="3.40.50.200">
    <property type="entry name" value="Peptidase S8/S53 domain"/>
    <property type="match status" value="1"/>
</dbReference>
<dbReference type="RefSeq" id="WP_006863252.1">
    <property type="nucleotide sequence ID" value="NZ_ACCL02000017.1"/>
</dbReference>
<evidence type="ECO:0000256" key="2">
    <source>
        <dbReference type="ARBA" id="ARBA00022670"/>
    </source>
</evidence>
<feature type="domain" description="Peptidase S8/S53" evidence="7">
    <location>
        <begin position="491"/>
        <end position="619"/>
    </location>
</feature>
<dbReference type="InterPro" id="IPR041365">
    <property type="entry name" value="CspB_prodomain"/>
</dbReference>
<dbReference type="Pfam" id="PF18425">
    <property type="entry name" value="CspB_prodomain"/>
    <property type="match status" value="1"/>
</dbReference>
<sequence length="629" mass="68339">MATDQKIENLLNLALDTTPEEREKSLTLNVGFDTQDQQWDLIVKYSGSLQKFREQGIRVAELANGYAVVTIAQSMISYFSAQPEIEYVEKPKRLFFSVRQGRTASCMDALQITEAAGTLLNVPETSPVTDRQSEDASAGENGGRVLPLLGQGILVAVIDSGVDYTHPDFRNPDGSTRILAIWDQSVAGNPPEGYTLGTEYTKAQIDEALRSGQRLPTRDISGHGTEVLGIAAGNGRTSIPGRQQRAAGNVVTDPAQPEFGSERGVVPLAHILVVKLGNPKPESFPRTTELMQALDYVYRRAQEWRLPVAVNLSFGNVYGPHNGTSLLETYIAELADRWKSVICIGTGNEGSTAGHASGILRQGELREVQMGVASFERTINVQLWKSYSDEFGVLLISPEGQIIGPMPENLGPQRYIAGGTELLVFYGKPSPYSISQEIYFDFLPVGDYIDSGIWRFHLAPRRVVDGRYDMWLPQAEALNRGTRFYEPSVENTLTIPATARNIVAVGAYDSRSLTYAPFSGRGNPPGQPLTSGATVVKPDIVAPGVNIRTTAVGGGYTSVTGTSFATPFATGAAAMLMQWGIVNGNDDYLYGEKVRAYLRRGARPLPGFAQYPNSQVGYGALCVRDSLPV</sequence>
<comment type="similarity">
    <text evidence="1 5 6">Belongs to the peptidase S8 family.</text>
</comment>
<evidence type="ECO:0000313" key="9">
    <source>
        <dbReference type="EMBL" id="EET59622.1"/>
    </source>
</evidence>
<reference evidence="9" key="1">
    <citation type="submission" date="2009-07" db="EMBL/GenBank/DDBJ databases">
        <authorList>
            <person name="Weinstock G."/>
            <person name="Sodergren E."/>
            <person name="Clifton S."/>
            <person name="Fulton L."/>
            <person name="Fulton B."/>
            <person name="Courtney L."/>
            <person name="Fronick C."/>
            <person name="Harrison M."/>
            <person name="Strong C."/>
            <person name="Farmer C."/>
            <person name="Delahaunty K."/>
            <person name="Markovic C."/>
            <person name="Hall O."/>
            <person name="Minx P."/>
            <person name="Tomlinson C."/>
            <person name="Mitreva M."/>
            <person name="Nelson J."/>
            <person name="Hou S."/>
            <person name="Wollam A."/>
            <person name="Pepin K.H."/>
            <person name="Johnson M."/>
            <person name="Bhonagiri V."/>
            <person name="Nash W.E."/>
            <person name="Warren W."/>
            <person name="Chinwalla A."/>
            <person name="Mardis E.R."/>
            <person name="Wilson R.K."/>
        </authorList>
    </citation>
    <scope>NUCLEOTIDE SEQUENCE [LARGE SCALE GENOMIC DNA]</scope>
    <source>
        <strain evidence="9">DSM 14469</strain>
    </source>
</reference>
<evidence type="ECO:0000313" key="10">
    <source>
        <dbReference type="Proteomes" id="UP000005561"/>
    </source>
</evidence>
<dbReference type="GO" id="GO:0004252">
    <property type="term" value="F:serine-type endopeptidase activity"/>
    <property type="evidence" value="ECO:0007669"/>
    <property type="project" value="UniProtKB-UniRule"/>
</dbReference>
<dbReference type="InterPro" id="IPR023828">
    <property type="entry name" value="Peptidase_S8_Ser-AS"/>
</dbReference>
<protein>
    <submittedName>
        <fullName evidence="9">Peptidase, S8/S53 family</fullName>
        <ecNumber evidence="9">3.4.21.-</ecNumber>
    </submittedName>
</protein>
<dbReference type="Gene3D" id="3.30.70.2980">
    <property type="match status" value="1"/>
</dbReference>
<proteinExistence type="inferred from homology"/>
<dbReference type="InterPro" id="IPR034045">
    <property type="entry name" value="Pep_S8_CspA-like"/>
</dbReference>
<dbReference type="PANTHER" id="PTHR43806">
    <property type="entry name" value="PEPTIDASE S8"/>
    <property type="match status" value="1"/>
</dbReference>
<evidence type="ECO:0000259" key="7">
    <source>
        <dbReference type="Pfam" id="PF00082"/>
    </source>
</evidence>
<dbReference type="InterPro" id="IPR000209">
    <property type="entry name" value="Peptidase_S8/S53_dom"/>
</dbReference>
<dbReference type="GO" id="GO:0006508">
    <property type="term" value="P:proteolysis"/>
    <property type="evidence" value="ECO:0007669"/>
    <property type="project" value="UniProtKB-KW"/>
</dbReference>
<dbReference type="EC" id="3.4.21.-" evidence="9"/>
<dbReference type="STRING" id="168384.SAMN05660368_01918"/>
<keyword evidence="3 5" id="KW-0378">Hydrolase</keyword>
<evidence type="ECO:0000256" key="5">
    <source>
        <dbReference type="PROSITE-ProRule" id="PRU01240"/>
    </source>
</evidence>
<feature type="domain" description="Csp protease B prodomain" evidence="8">
    <location>
        <begin position="5"/>
        <end position="92"/>
    </location>
</feature>
<feature type="domain" description="Peptidase S8/S53" evidence="7">
    <location>
        <begin position="150"/>
        <end position="357"/>
    </location>
</feature>
<dbReference type="PROSITE" id="PS51892">
    <property type="entry name" value="SUBTILASE"/>
    <property type="match status" value="1"/>
</dbReference>
<evidence type="ECO:0000256" key="1">
    <source>
        <dbReference type="ARBA" id="ARBA00011073"/>
    </source>
</evidence>
<keyword evidence="4 5" id="KW-0720">Serine protease</keyword>
<gene>
    <name evidence="9" type="ORF">BRYFOR_08480</name>
</gene>
<feature type="active site" description="Charge relay system" evidence="5">
    <location>
        <position position="563"/>
    </location>
</feature>
<evidence type="ECO:0000259" key="8">
    <source>
        <dbReference type="Pfam" id="PF18425"/>
    </source>
</evidence>
<accession>C6LIC6</accession>
<dbReference type="PROSITE" id="PS00136">
    <property type="entry name" value="SUBTILASE_ASP"/>
    <property type="match status" value="1"/>
</dbReference>
<comment type="caution">
    <text evidence="9">The sequence shown here is derived from an EMBL/GenBank/DDBJ whole genome shotgun (WGS) entry which is preliminary data.</text>
</comment>
<evidence type="ECO:0000256" key="3">
    <source>
        <dbReference type="ARBA" id="ARBA00022801"/>
    </source>
</evidence>
<keyword evidence="2 5" id="KW-0645">Protease</keyword>
<dbReference type="InterPro" id="IPR015500">
    <property type="entry name" value="Peptidase_S8_subtilisin-rel"/>
</dbReference>
<dbReference type="CDD" id="cd07478">
    <property type="entry name" value="Peptidases_S8_CspA-like"/>
    <property type="match status" value="1"/>
</dbReference>
<name>C6LIC6_9FIRM</name>
<dbReference type="Gene3D" id="2.60.120.1290">
    <property type="match status" value="1"/>
</dbReference>
<dbReference type="Pfam" id="PF00082">
    <property type="entry name" value="Peptidase_S8"/>
    <property type="match status" value="2"/>
</dbReference>
<feature type="active site" description="Charge relay system" evidence="5">
    <location>
        <position position="223"/>
    </location>
</feature>